<accession>A0ABS2ERK0</accession>
<gene>
    <name evidence="2" type="ORF">H5993_08845</name>
</gene>
<evidence type="ECO:0000313" key="2">
    <source>
        <dbReference type="EMBL" id="MBM6754856.1"/>
    </source>
</evidence>
<evidence type="ECO:0000256" key="1">
    <source>
        <dbReference type="SAM" id="Phobius"/>
    </source>
</evidence>
<feature type="transmembrane region" description="Helical" evidence="1">
    <location>
        <begin position="68"/>
        <end position="88"/>
    </location>
</feature>
<protein>
    <recommendedName>
        <fullName evidence="4">Integral membrane protein</fullName>
    </recommendedName>
</protein>
<keyword evidence="1" id="KW-0472">Membrane</keyword>
<organism evidence="2 3">
    <name type="scientific">Limosilactobacillus alvi</name>
    <dbReference type="NCBI Taxonomy" id="990412"/>
    <lineage>
        <taxon>Bacteria</taxon>
        <taxon>Bacillati</taxon>
        <taxon>Bacillota</taxon>
        <taxon>Bacilli</taxon>
        <taxon>Lactobacillales</taxon>
        <taxon>Lactobacillaceae</taxon>
        <taxon>Limosilactobacillus</taxon>
    </lineage>
</organism>
<keyword evidence="1" id="KW-0812">Transmembrane</keyword>
<feature type="transmembrane region" description="Helical" evidence="1">
    <location>
        <begin position="36"/>
        <end position="61"/>
    </location>
</feature>
<proteinExistence type="predicted"/>
<comment type="caution">
    <text evidence="2">The sequence shown here is derived from an EMBL/GenBank/DDBJ whole genome shotgun (WGS) entry which is preliminary data.</text>
</comment>
<evidence type="ECO:0000313" key="3">
    <source>
        <dbReference type="Proteomes" id="UP000776629"/>
    </source>
</evidence>
<feature type="transmembrane region" description="Helical" evidence="1">
    <location>
        <begin position="94"/>
        <end position="118"/>
    </location>
</feature>
<sequence length="134" mass="14507">MKDQANIKKVIATSLTAIIATVIVEIAMYAQMGVALTSGIVMARVGMMVVLAIVIVVLAILDLRFDSYITILAMILCAIGDFGGFSQVADRTSLVGLLVQLVAIIGFLASLAGIWYGIMQRKKYADRKLKERLK</sequence>
<dbReference type="EMBL" id="JACJJQ010000063">
    <property type="protein sequence ID" value="MBM6754856.1"/>
    <property type="molecule type" value="Genomic_DNA"/>
</dbReference>
<keyword evidence="3" id="KW-1185">Reference proteome</keyword>
<name>A0ABS2ERK0_9LACO</name>
<evidence type="ECO:0008006" key="4">
    <source>
        <dbReference type="Google" id="ProtNLM"/>
    </source>
</evidence>
<reference evidence="2 3" key="1">
    <citation type="journal article" date="2021" name="Sci. Rep.">
        <title>The distribution of antibiotic resistance genes in chicken gut microbiota commensals.</title>
        <authorList>
            <person name="Juricova H."/>
            <person name="Matiasovicova J."/>
            <person name="Kubasova T."/>
            <person name="Cejkova D."/>
            <person name="Rychlik I."/>
        </authorList>
    </citation>
    <scope>NUCLEOTIDE SEQUENCE [LARGE SCALE GENOMIC DNA]</scope>
    <source>
        <strain evidence="2 3">An810</strain>
    </source>
</reference>
<keyword evidence="1" id="KW-1133">Transmembrane helix</keyword>
<feature type="transmembrane region" description="Helical" evidence="1">
    <location>
        <begin position="12"/>
        <end position="30"/>
    </location>
</feature>
<dbReference type="Proteomes" id="UP000776629">
    <property type="component" value="Unassembled WGS sequence"/>
</dbReference>